<dbReference type="RefSeq" id="WP_161392182.1">
    <property type="nucleotide sequence ID" value="NZ_JBHSCP010000002.1"/>
</dbReference>
<evidence type="ECO:0000313" key="1">
    <source>
        <dbReference type="EMBL" id="MXP00480.1"/>
    </source>
</evidence>
<dbReference type="InterPro" id="IPR038444">
    <property type="entry name" value="DUF465_sf"/>
</dbReference>
<dbReference type="Gene3D" id="6.10.280.50">
    <property type="match status" value="1"/>
</dbReference>
<name>A0A6I4TZC0_9SPHN</name>
<comment type="caution">
    <text evidence="1">The sequence shown here is derived from an EMBL/GenBank/DDBJ whole genome shotgun (WGS) entry which is preliminary data.</text>
</comment>
<dbReference type="Proteomes" id="UP000469430">
    <property type="component" value="Unassembled WGS sequence"/>
</dbReference>
<protein>
    <submittedName>
        <fullName evidence="1">DUF465 domain-containing protein</fullName>
    </submittedName>
</protein>
<accession>A0A6I4TZC0</accession>
<organism evidence="1 2">
    <name type="scientific">Croceibacterium xixiisoli</name>
    <dbReference type="NCBI Taxonomy" id="1476466"/>
    <lineage>
        <taxon>Bacteria</taxon>
        <taxon>Pseudomonadati</taxon>
        <taxon>Pseudomonadota</taxon>
        <taxon>Alphaproteobacteria</taxon>
        <taxon>Sphingomonadales</taxon>
        <taxon>Erythrobacteraceae</taxon>
        <taxon>Croceibacterium</taxon>
    </lineage>
</organism>
<dbReference type="EMBL" id="WTYJ01000003">
    <property type="protein sequence ID" value="MXP00480.1"/>
    <property type="molecule type" value="Genomic_DNA"/>
</dbReference>
<evidence type="ECO:0000313" key="2">
    <source>
        <dbReference type="Proteomes" id="UP000469430"/>
    </source>
</evidence>
<dbReference type="AlphaFoldDB" id="A0A6I4TZC0"/>
<proteinExistence type="predicted"/>
<dbReference type="Pfam" id="PF04325">
    <property type="entry name" value="DUF465"/>
    <property type="match status" value="1"/>
</dbReference>
<sequence length="62" mass="7280">MSDNYIERLRREHARLEGELEEELSRTCPDQMQVKRLKKMKLAVKDLMAMVQEGTQQMSKAA</sequence>
<dbReference type="InterPro" id="IPR007420">
    <property type="entry name" value="DUF465"/>
</dbReference>
<keyword evidence="2" id="KW-1185">Reference proteome</keyword>
<reference evidence="1 2" key="1">
    <citation type="submission" date="2019-12" db="EMBL/GenBank/DDBJ databases">
        <title>Genomic-based taxomic classification of the family Erythrobacteraceae.</title>
        <authorList>
            <person name="Xu L."/>
        </authorList>
    </citation>
    <scope>NUCLEOTIDE SEQUENCE [LARGE SCALE GENOMIC DNA]</scope>
    <source>
        <strain evidence="1 2">S36</strain>
    </source>
</reference>
<gene>
    <name evidence="1" type="ORF">GRI97_15935</name>
</gene>